<evidence type="ECO:0000259" key="15">
    <source>
        <dbReference type="Pfam" id="PF00593"/>
    </source>
</evidence>
<keyword evidence="11 12" id="KW-0998">Cell outer membrane</keyword>
<organism evidence="17 18">
    <name type="scientific">Pusillimonas noertemannii</name>
    <dbReference type="NCBI Taxonomy" id="305977"/>
    <lineage>
        <taxon>Bacteria</taxon>
        <taxon>Pseudomonadati</taxon>
        <taxon>Pseudomonadota</taxon>
        <taxon>Betaproteobacteria</taxon>
        <taxon>Burkholderiales</taxon>
        <taxon>Alcaligenaceae</taxon>
        <taxon>Pusillimonas</taxon>
    </lineage>
</organism>
<dbReference type="Pfam" id="PF00593">
    <property type="entry name" value="TonB_dep_Rec_b-barrel"/>
    <property type="match status" value="1"/>
</dbReference>
<dbReference type="OrthoDB" id="183532at2"/>
<keyword evidence="5 12" id="KW-0812">Transmembrane</keyword>
<dbReference type="PANTHER" id="PTHR30069:SF53">
    <property type="entry name" value="COLICIN I RECEPTOR-RELATED"/>
    <property type="match status" value="1"/>
</dbReference>
<evidence type="ECO:0000256" key="8">
    <source>
        <dbReference type="ARBA" id="ARBA00023077"/>
    </source>
</evidence>
<dbReference type="InterPro" id="IPR000531">
    <property type="entry name" value="Beta-barrel_TonB"/>
</dbReference>
<evidence type="ECO:0000256" key="12">
    <source>
        <dbReference type="PROSITE-ProRule" id="PRU01360"/>
    </source>
</evidence>
<evidence type="ECO:0000256" key="11">
    <source>
        <dbReference type="ARBA" id="ARBA00023237"/>
    </source>
</evidence>
<dbReference type="EMBL" id="QEKO01000002">
    <property type="protein sequence ID" value="PVY62432.1"/>
    <property type="molecule type" value="Genomic_DNA"/>
</dbReference>
<evidence type="ECO:0000256" key="2">
    <source>
        <dbReference type="ARBA" id="ARBA00009810"/>
    </source>
</evidence>
<dbReference type="Gene3D" id="2.40.170.20">
    <property type="entry name" value="TonB-dependent receptor, beta-barrel domain"/>
    <property type="match status" value="1"/>
</dbReference>
<comment type="caution">
    <text evidence="17">The sequence shown here is derived from an EMBL/GenBank/DDBJ whole genome shotgun (WGS) entry which is preliminary data.</text>
</comment>
<name>A0A2U1CN54_9BURK</name>
<dbReference type="SUPFAM" id="SSF56935">
    <property type="entry name" value="Porins"/>
    <property type="match status" value="1"/>
</dbReference>
<feature type="domain" description="TonB-dependent receptor plug" evidence="16">
    <location>
        <begin position="46"/>
        <end position="151"/>
    </location>
</feature>
<keyword evidence="7" id="KW-0406">Ion transport</keyword>
<dbReference type="PANTHER" id="PTHR30069">
    <property type="entry name" value="TONB-DEPENDENT OUTER MEMBRANE RECEPTOR"/>
    <property type="match status" value="1"/>
</dbReference>
<dbReference type="Proteomes" id="UP000246145">
    <property type="component" value="Unassembled WGS sequence"/>
</dbReference>
<keyword evidence="6 14" id="KW-0732">Signal</keyword>
<evidence type="ECO:0000256" key="9">
    <source>
        <dbReference type="ARBA" id="ARBA00023136"/>
    </source>
</evidence>
<accession>A0A2U1CN54</accession>
<keyword evidence="10" id="KW-0675">Receptor</keyword>
<dbReference type="GO" id="GO:0009279">
    <property type="term" value="C:cell outer membrane"/>
    <property type="evidence" value="ECO:0007669"/>
    <property type="project" value="UniProtKB-SubCell"/>
</dbReference>
<protein>
    <submittedName>
        <fullName evidence="17">Vitamin B12 transporter</fullName>
    </submittedName>
</protein>
<feature type="domain" description="TonB-dependent receptor-like beta-barrel" evidence="15">
    <location>
        <begin position="185"/>
        <end position="582"/>
    </location>
</feature>
<evidence type="ECO:0000256" key="3">
    <source>
        <dbReference type="ARBA" id="ARBA00022448"/>
    </source>
</evidence>
<dbReference type="AlphaFoldDB" id="A0A2U1CN54"/>
<evidence type="ECO:0000256" key="10">
    <source>
        <dbReference type="ARBA" id="ARBA00023170"/>
    </source>
</evidence>
<evidence type="ECO:0000256" key="14">
    <source>
        <dbReference type="SAM" id="SignalP"/>
    </source>
</evidence>
<gene>
    <name evidence="17" type="ORF">C7440_1926</name>
</gene>
<keyword evidence="4 12" id="KW-1134">Transmembrane beta strand</keyword>
<sequence length="608" mass="66472">MKKVFRARALAALSFCIAPASLYAQTPVSQLEDIVVTPGRIAQAQADALGDVTVIGRDELAGAGQDSLAQIMSRHHGIQFADSGGPQTPTSVFLRGANANQTLVLVDGVRINSSTLGNINWNALDPALIERVEVLRGAASSLYGSDAIGGVVNIITRRDGGDRPLQAHGNLGFGSHGTFKSSAGASGAQDGWDYAFSASVAESDGYSATGPLALFGAYHPDRDGYSQHGFSGSLGYRWKPGHHIGLTAYNNYIDADYDNGEFSHPLHAITRQQAYTLTSTDQLTDRWQSVLRFGLTKEMGDDRDPFYPATYGSLQRSYSWQNTLQVDERQSLSLSLERLEERARGSNVYQEDRRDTNSAGLIWRGNFARHHLQASARNDNISGYGNQATGSLAYDYDIAPGWRVGVAGNTGFKAPTMSDLYGPWGSNPDLQPEKSRNIEASLRYTSAEYEMGLTAYRNKVRNLIASDETYTMQNIDSATLRGVSLTGSRNWGDTRVHAGFDYLDARNDETGSRLARRARHSYRIGVDHQIGQFALGAQYRFTGHRYDDAANTTRLGGYGLLDLTASYAFTSKVAVQVRWNNVFDKDYANAYGYNMPGSNVFVNLALKM</sequence>
<reference evidence="17 18" key="1">
    <citation type="submission" date="2018-04" db="EMBL/GenBank/DDBJ databases">
        <title>Genomic Encyclopedia of Type Strains, Phase IV (KMG-IV): sequencing the most valuable type-strain genomes for metagenomic binning, comparative biology and taxonomic classification.</title>
        <authorList>
            <person name="Goeker M."/>
        </authorList>
    </citation>
    <scope>NUCLEOTIDE SEQUENCE [LARGE SCALE GENOMIC DNA]</scope>
    <source>
        <strain evidence="17 18">DSM 10065</strain>
    </source>
</reference>
<evidence type="ECO:0000256" key="13">
    <source>
        <dbReference type="RuleBase" id="RU003357"/>
    </source>
</evidence>
<dbReference type="Gene3D" id="2.170.130.10">
    <property type="entry name" value="TonB-dependent receptor, plug domain"/>
    <property type="match status" value="1"/>
</dbReference>
<evidence type="ECO:0000259" key="16">
    <source>
        <dbReference type="Pfam" id="PF07715"/>
    </source>
</evidence>
<proteinExistence type="inferred from homology"/>
<dbReference type="InterPro" id="IPR012910">
    <property type="entry name" value="Plug_dom"/>
</dbReference>
<dbReference type="Pfam" id="PF07715">
    <property type="entry name" value="Plug"/>
    <property type="match status" value="1"/>
</dbReference>
<evidence type="ECO:0000256" key="7">
    <source>
        <dbReference type="ARBA" id="ARBA00023065"/>
    </source>
</evidence>
<evidence type="ECO:0000256" key="1">
    <source>
        <dbReference type="ARBA" id="ARBA00004571"/>
    </source>
</evidence>
<dbReference type="InterPro" id="IPR037066">
    <property type="entry name" value="Plug_dom_sf"/>
</dbReference>
<dbReference type="CDD" id="cd01347">
    <property type="entry name" value="ligand_gated_channel"/>
    <property type="match status" value="1"/>
</dbReference>
<keyword evidence="3 12" id="KW-0813">Transport</keyword>
<keyword evidence="8 13" id="KW-0798">TonB box</keyword>
<dbReference type="GO" id="GO:0015889">
    <property type="term" value="P:cobalamin transport"/>
    <property type="evidence" value="ECO:0007669"/>
    <property type="project" value="TreeGrafter"/>
</dbReference>
<evidence type="ECO:0000313" key="17">
    <source>
        <dbReference type="EMBL" id="PVY62432.1"/>
    </source>
</evidence>
<evidence type="ECO:0000256" key="6">
    <source>
        <dbReference type="ARBA" id="ARBA00022729"/>
    </source>
</evidence>
<evidence type="ECO:0000256" key="5">
    <source>
        <dbReference type="ARBA" id="ARBA00022692"/>
    </source>
</evidence>
<dbReference type="RefSeq" id="WP_116518361.1">
    <property type="nucleotide sequence ID" value="NZ_JACCEX010000002.1"/>
</dbReference>
<dbReference type="STRING" id="1231391.GCA_000308195_02513"/>
<evidence type="ECO:0000256" key="4">
    <source>
        <dbReference type="ARBA" id="ARBA00022452"/>
    </source>
</evidence>
<keyword evidence="18" id="KW-1185">Reference proteome</keyword>
<feature type="chain" id="PRO_5015427771" evidence="14">
    <location>
        <begin position="25"/>
        <end position="608"/>
    </location>
</feature>
<dbReference type="InterPro" id="IPR036942">
    <property type="entry name" value="Beta-barrel_TonB_sf"/>
</dbReference>
<comment type="similarity">
    <text evidence="2 12 13">Belongs to the TonB-dependent receptor family.</text>
</comment>
<dbReference type="PROSITE" id="PS52016">
    <property type="entry name" value="TONB_DEPENDENT_REC_3"/>
    <property type="match status" value="1"/>
</dbReference>
<dbReference type="GO" id="GO:0006811">
    <property type="term" value="P:monoatomic ion transport"/>
    <property type="evidence" value="ECO:0007669"/>
    <property type="project" value="UniProtKB-KW"/>
</dbReference>
<evidence type="ECO:0000313" key="18">
    <source>
        <dbReference type="Proteomes" id="UP000246145"/>
    </source>
</evidence>
<comment type="subcellular location">
    <subcellularLocation>
        <location evidence="1 12">Cell outer membrane</location>
        <topology evidence="1 12">Multi-pass membrane protein</topology>
    </subcellularLocation>
</comment>
<dbReference type="InterPro" id="IPR039426">
    <property type="entry name" value="TonB-dep_rcpt-like"/>
</dbReference>
<feature type="signal peptide" evidence="14">
    <location>
        <begin position="1"/>
        <end position="24"/>
    </location>
</feature>
<keyword evidence="9 12" id="KW-0472">Membrane</keyword>